<dbReference type="InterPro" id="IPR050807">
    <property type="entry name" value="TransReg_Diox_bact_type"/>
</dbReference>
<dbReference type="GO" id="GO:0005829">
    <property type="term" value="C:cytosol"/>
    <property type="evidence" value="ECO:0007669"/>
    <property type="project" value="TreeGrafter"/>
</dbReference>
<keyword evidence="4" id="KW-1185">Reference proteome</keyword>
<proteinExistence type="predicted"/>
<dbReference type="EMBL" id="JAGSOG010000319">
    <property type="protein sequence ID" value="MBR7838700.1"/>
    <property type="molecule type" value="Genomic_DNA"/>
</dbReference>
<feature type="domain" description="HTH cro/C1-type" evidence="2">
    <location>
        <begin position="20"/>
        <end position="74"/>
    </location>
</feature>
<dbReference type="SMART" id="SM00530">
    <property type="entry name" value="HTH_XRE"/>
    <property type="match status" value="2"/>
</dbReference>
<evidence type="ECO:0000256" key="1">
    <source>
        <dbReference type="ARBA" id="ARBA00023125"/>
    </source>
</evidence>
<dbReference type="GO" id="GO:0003677">
    <property type="term" value="F:DNA binding"/>
    <property type="evidence" value="ECO:0007669"/>
    <property type="project" value="UniProtKB-KW"/>
</dbReference>
<dbReference type="Pfam" id="PF01381">
    <property type="entry name" value="HTH_3"/>
    <property type="match status" value="1"/>
</dbReference>
<dbReference type="InterPro" id="IPR001387">
    <property type="entry name" value="Cro/C1-type_HTH"/>
</dbReference>
<dbReference type="Proteomes" id="UP000675781">
    <property type="component" value="Unassembled WGS sequence"/>
</dbReference>
<dbReference type="PROSITE" id="PS50943">
    <property type="entry name" value="HTH_CROC1"/>
    <property type="match status" value="1"/>
</dbReference>
<sequence>MDSRNDAEPWVLAADWVTRLREARMEAGHTQEILAESAGVEVATLSSWETGRRIPSLRNLLKVGRALQLRLVVVESDGAVRVAKAPAVVGESGENDDIRALVAVLREARQRSRKTLDALAAGVGVSAWSLAQFERSQLHPRLIVLASWALELGCVLRWQPIV</sequence>
<keyword evidence="1" id="KW-0238">DNA-binding</keyword>
<dbReference type="GO" id="GO:0003700">
    <property type="term" value="F:DNA-binding transcription factor activity"/>
    <property type="evidence" value="ECO:0007669"/>
    <property type="project" value="TreeGrafter"/>
</dbReference>
<dbReference type="CDD" id="cd00093">
    <property type="entry name" value="HTH_XRE"/>
    <property type="match status" value="2"/>
</dbReference>
<dbReference type="PANTHER" id="PTHR46797">
    <property type="entry name" value="HTH-TYPE TRANSCRIPTIONAL REGULATOR"/>
    <property type="match status" value="1"/>
</dbReference>
<name>A0A941EUS3_9ACTN</name>
<accession>A0A941EUS3</accession>
<protein>
    <submittedName>
        <fullName evidence="3">Transcriptional regulator</fullName>
    </submittedName>
</protein>
<gene>
    <name evidence="3" type="ORF">KDL01_35860</name>
</gene>
<evidence type="ECO:0000259" key="2">
    <source>
        <dbReference type="PROSITE" id="PS50943"/>
    </source>
</evidence>
<evidence type="ECO:0000313" key="3">
    <source>
        <dbReference type="EMBL" id="MBR7838700.1"/>
    </source>
</evidence>
<dbReference type="PANTHER" id="PTHR46797:SF1">
    <property type="entry name" value="METHYLPHOSPHONATE SYNTHASE"/>
    <property type="match status" value="1"/>
</dbReference>
<comment type="caution">
    <text evidence="3">The sequence shown here is derived from an EMBL/GenBank/DDBJ whole genome shotgun (WGS) entry which is preliminary data.</text>
</comment>
<organism evidence="3 4">
    <name type="scientific">Actinospica durhamensis</name>
    <dbReference type="NCBI Taxonomy" id="1508375"/>
    <lineage>
        <taxon>Bacteria</taxon>
        <taxon>Bacillati</taxon>
        <taxon>Actinomycetota</taxon>
        <taxon>Actinomycetes</taxon>
        <taxon>Catenulisporales</taxon>
        <taxon>Actinospicaceae</taxon>
        <taxon>Actinospica</taxon>
    </lineage>
</organism>
<reference evidence="3" key="1">
    <citation type="submission" date="2021-04" db="EMBL/GenBank/DDBJ databases">
        <title>Genome based classification of Actinospica acidithermotolerans sp. nov., an actinobacterium isolated from an Indonesian hot spring.</title>
        <authorList>
            <person name="Kusuma A.B."/>
            <person name="Putra K.E."/>
            <person name="Nafisah S."/>
            <person name="Loh J."/>
            <person name="Nouioui I."/>
            <person name="Goodfellow M."/>
        </authorList>
    </citation>
    <scope>NUCLEOTIDE SEQUENCE</scope>
    <source>
        <strain evidence="3">CSCA 57</strain>
    </source>
</reference>
<dbReference type="AlphaFoldDB" id="A0A941EUS3"/>
<dbReference type="InterPro" id="IPR010982">
    <property type="entry name" value="Lambda_DNA-bd_dom_sf"/>
</dbReference>
<evidence type="ECO:0000313" key="4">
    <source>
        <dbReference type="Proteomes" id="UP000675781"/>
    </source>
</evidence>
<dbReference type="Gene3D" id="1.10.260.40">
    <property type="entry name" value="lambda repressor-like DNA-binding domains"/>
    <property type="match status" value="1"/>
</dbReference>
<dbReference type="SUPFAM" id="SSF47413">
    <property type="entry name" value="lambda repressor-like DNA-binding domains"/>
    <property type="match status" value="2"/>
</dbReference>